<accession>A0A0E9SKL5</accession>
<reference evidence="1" key="1">
    <citation type="submission" date="2014-11" db="EMBL/GenBank/DDBJ databases">
        <authorList>
            <person name="Amaro Gonzalez C."/>
        </authorList>
    </citation>
    <scope>NUCLEOTIDE SEQUENCE</scope>
</reference>
<organism evidence="1">
    <name type="scientific">Anguilla anguilla</name>
    <name type="common">European freshwater eel</name>
    <name type="synonym">Muraena anguilla</name>
    <dbReference type="NCBI Taxonomy" id="7936"/>
    <lineage>
        <taxon>Eukaryota</taxon>
        <taxon>Metazoa</taxon>
        <taxon>Chordata</taxon>
        <taxon>Craniata</taxon>
        <taxon>Vertebrata</taxon>
        <taxon>Euteleostomi</taxon>
        <taxon>Actinopterygii</taxon>
        <taxon>Neopterygii</taxon>
        <taxon>Teleostei</taxon>
        <taxon>Anguilliformes</taxon>
        <taxon>Anguillidae</taxon>
        <taxon>Anguilla</taxon>
    </lineage>
</organism>
<protein>
    <submittedName>
        <fullName evidence="1">Uncharacterized protein</fullName>
    </submittedName>
</protein>
<dbReference type="AlphaFoldDB" id="A0A0E9SKL5"/>
<dbReference type="EMBL" id="GBXM01066731">
    <property type="protein sequence ID" value="JAH41846.1"/>
    <property type="molecule type" value="Transcribed_RNA"/>
</dbReference>
<evidence type="ECO:0000313" key="1">
    <source>
        <dbReference type="EMBL" id="JAH41846.1"/>
    </source>
</evidence>
<reference evidence="1" key="2">
    <citation type="journal article" date="2015" name="Fish Shellfish Immunol.">
        <title>Early steps in the European eel (Anguilla anguilla)-Vibrio vulnificus interaction in the gills: Role of the RtxA13 toxin.</title>
        <authorList>
            <person name="Callol A."/>
            <person name="Pajuelo D."/>
            <person name="Ebbesson L."/>
            <person name="Teles M."/>
            <person name="MacKenzie S."/>
            <person name="Amaro C."/>
        </authorList>
    </citation>
    <scope>NUCLEOTIDE SEQUENCE</scope>
</reference>
<proteinExistence type="predicted"/>
<name>A0A0E9SKL5_ANGAN</name>
<sequence length="56" mass="6502">MTIGLLYCNFRLITHTCTLLYGLEDSILQYVLIFHLILSHQCFILSCKTKRKLGIV</sequence>